<dbReference type="InterPro" id="IPR020845">
    <property type="entry name" value="AMP-binding_CS"/>
</dbReference>
<sequence>MAHNLSDVLFGGKAGDVALIEATDAGVRSFSYGELNRRVNALGRGLRARLGERGFRVAVLARNSADYVVIYFAVMRAGGVVVPFNWRAGDEAVDFLLRDAAIDMIFTDDAERHGRRPGAVLIGSEAWEALQDEGELDPAPVAEDDIAQILYTSGSTGTPKGVPLSHHGQYWAVEEGAKLVSDPGSYRVLVAAPLFHMNALFNVKRTFRAGGSLVVLPGFTPAGFARAVDTFRCDWVSGVPTMIAMLARHLGDEVPSAFARVRFLFIGSAPYGDNLIAEARRLFPGAEIANFYGTTEAGPTVYGRHPDGRPTPALSCGYPLFQENLRLVAADGTLVEGEGEGTLFMRTPATMAGYLNRPEVSAAVLQDGWYNSRDIIRQDAEGFHYFVGRVDDMFISAGHNIYPAEIERVLEQHPAIEQAIVVPVPDSLKHEVPAAFVVTRGGVALQESEVKEWFVAQADPYLHPRHIFAVPEIPLAQTNKVDRTRLKAEAALRSGRAQGANHAA</sequence>
<evidence type="ECO:0000313" key="3">
    <source>
        <dbReference type="EMBL" id="MFD2142933.1"/>
    </source>
</evidence>
<dbReference type="Proteomes" id="UP001597299">
    <property type="component" value="Unassembled WGS sequence"/>
</dbReference>
<dbReference type="InterPro" id="IPR000873">
    <property type="entry name" value="AMP-dep_synth/lig_dom"/>
</dbReference>
<evidence type="ECO:0000259" key="1">
    <source>
        <dbReference type="Pfam" id="PF00501"/>
    </source>
</evidence>
<protein>
    <submittedName>
        <fullName evidence="3">Class I adenylate-forming enzyme family protein</fullName>
    </submittedName>
</protein>
<dbReference type="InterPro" id="IPR050237">
    <property type="entry name" value="ATP-dep_AMP-bd_enzyme"/>
</dbReference>
<dbReference type="Pfam" id="PF00501">
    <property type="entry name" value="AMP-binding"/>
    <property type="match status" value="1"/>
</dbReference>
<dbReference type="InterPro" id="IPR045851">
    <property type="entry name" value="AMP-bd_C_sf"/>
</dbReference>
<reference evidence="4" key="1">
    <citation type="journal article" date="2019" name="Int. J. Syst. Evol. Microbiol.">
        <title>The Global Catalogue of Microorganisms (GCM) 10K type strain sequencing project: providing services to taxonomists for standard genome sequencing and annotation.</title>
        <authorList>
            <consortium name="The Broad Institute Genomics Platform"/>
            <consortium name="The Broad Institute Genome Sequencing Center for Infectious Disease"/>
            <person name="Wu L."/>
            <person name="Ma J."/>
        </authorList>
    </citation>
    <scope>NUCLEOTIDE SEQUENCE [LARGE SCALE GENOMIC DNA]</scope>
    <source>
        <strain evidence="4">CCM 7435</strain>
    </source>
</reference>
<comment type="caution">
    <text evidence="3">The sequence shown here is derived from an EMBL/GenBank/DDBJ whole genome shotgun (WGS) entry which is preliminary data.</text>
</comment>
<dbReference type="Pfam" id="PF13193">
    <property type="entry name" value="AMP-binding_C"/>
    <property type="match status" value="1"/>
</dbReference>
<dbReference type="Gene3D" id="3.30.300.30">
    <property type="match status" value="1"/>
</dbReference>
<accession>A0ABW4Z3C5</accession>
<dbReference type="InterPro" id="IPR042099">
    <property type="entry name" value="ANL_N_sf"/>
</dbReference>
<feature type="domain" description="AMP-dependent synthetase/ligase" evidence="1">
    <location>
        <begin position="16"/>
        <end position="355"/>
    </location>
</feature>
<feature type="domain" description="AMP-binding enzyme C-terminal" evidence="2">
    <location>
        <begin position="405"/>
        <end position="480"/>
    </location>
</feature>
<evidence type="ECO:0000259" key="2">
    <source>
        <dbReference type="Pfam" id="PF13193"/>
    </source>
</evidence>
<organism evidence="3 4">
    <name type="scientific">Ancylobacter oerskovii</name>
    <dbReference type="NCBI Taxonomy" id="459519"/>
    <lineage>
        <taxon>Bacteria</taxon>
        <taxon>Pseudomonadati</taxon>
        <taxon>Pseudomonadota</taxon>
        <taxon>Alphaproteobacteria</taxon>
        <taxon>Hyphomicrobiales</taxon>
        <taxon>Xanthobacteraceae</taxon>
        <taxon>Ancylobacter</taxon>
    </lineage>
</organism>
<proteinExistence type="predicted"/>
<evidence type="ECO:0000313" key="4">
    <source>
        <dbReference type="Proteomes" id="UP001597299"/>
    </source>
</evidence>
<name>A0ABW4Z3C5_9HYPH</name>
<dbReference type="InterPro" id="IPR025110">
    <property type="entry name" value="AMP-bd_C"/>
</dbReference>
<dbReference type="PANTHER" id="PTHR43767">
    <property type="entry name" value="LONG-CHAIN-FATTY-ACID--COA LIGASE"/>
    <property type="match status" value="1"/>
</dbReference>
<dbReference type="SUPFAM" id="SSF56801">
    <property type="entry name" value="Acetyl-CoA synthetase-like"/>
    <property type="match status" value="1"/>
</dbReference>
<dbReference type="Gene3D" id="3.40.50.12780">
    <property type="entry name" value="N-terminal domain of ligase-like"/>
    <property type="match status" value="1"/>
</dbReference>
<gene>
    <name evidence="3" type="ORF">ACFSNC_21200</name>
</gene>
<dbReference type="PANTHER" id="PTHR43767:SF1">
    <property type="entry name" value="NONRIBOSOMAL PEPTIDE SYNTHASE PES1 (EUROFUNG)-RELATED"/>
    <property type="match status" value="1"/>
</dbReference>
<keyword evidence="4" id="KW-1185">Reference proteome</keyword>
<dbReference type="EMBL" id="JBHUHD010000001">
    <property type="protein sequence ID" value="MFD2142933.1"/>
    <property type="molecule type" value="Genomic_DNA"/>
</dbReference>
<dbReference type="PROSITE" id="PS00455">
    <property type="entry name" value="AMP_BINDING"/>
    <property type="match status" value="1"/>
</dbReference>
<dbReference type="RefSeq" id="WP_213356100.1">
    <property type="nucleotide sequence ID" value="NZ_JAHBGB010000044.1"/>
</dbReference>